<keyword evidence="4 5" id="KW-0443">Lipid metabolism</keyword>
<dbReference type="Pfam" id="PF01764">
    <property type="entry name" value="Lipase_3"/>
    <property type="match status" value="1"/>
</dbReference>
<dbReference type="SUPFAM" id="SSF53474">
    <property type="entry name" value="alpha/beta-Hydrolases"/>
    <property type="match status" value="1"/>
</dbReference>
<evidence type="ECO:0000256" key="2">
    <source>
        <dbReference type="ARBA" id="ARBA00022801"/>
    </source>
</evidence>
<comment type="function">
    <text evidence="5">Acylhydrolase that catalyzes the hydrolysis of phospholipids at the sn-1 position.</text>
</comment>
<evidence type="ECO:0000259" key="6">
    <source>
        <dbReference type="Pfam" id="PF01764"/>
    </source>
</evidence>
<comment type="similarity">
    <text evidence="1 5">Belongs to the AB hydrolase superfamily. Lipase family.</text>
</comment>
<dbReference type="Proteomes" id="UP001229421">
    <property type="component" value="Unassembled WGS sequence"/>
</dbReference>
<evidence type="ECO:0000313" key="8">
    <source>
        <dbReference type="Proteomes" id="UP001229421"/>
    </source>
</evidence>
<protein>
    <recommendedName>
        <fullName evidence="5">Phospholipase A1</fullName>
        <ecNumber evidence="5">3.1.1.-</ecNumber>
    </recommendedName>
</protein>
<evidence type="ECO:0000256" key="4">
    <source>
        <dbReference type="ARBA" id="ARBA00023098"/>
    </source>
</evidence>
<dbReference type="EMBL" id="JAUHHV010000007">
    <property type="protein sequence ID" value="KAK1416861.1"/>
    <property type="molecule type" value="Genomic_DNA"/>
</dbReference>
<evidence type="ECO:0000256" key="1">
    <source>
        <dbReference type="ARBA" id="ARBA00010701"/>
    </source>
</evidence>
<keyword evidence="8" id="KW-1185">Reference proteome</keyword>
<dbReference type="GO" id="GO:0005737">
    <property type="term" value="C:cytoplasm"/>
    <property type="evidence" value="ECO:0007669"/>
    <property type="project" value="UniProtKB-ARBA"/>
</dbReference>
<evidence type="ECO:0000256" key="5">
    <source>
        <dbReference type="RuleBase" id="RU367093"/>
    </source>
</evidence>
<dbReference type="EC" id="3.1.1.-" evidence="5"/>
<organism evidence="7 8">
    <name type="scientific">Tagetes erecta</name>
    <name type="common">African marigold</name>
    <dbReference type="NCBI Taxonomy" id="13708"/>
    <lineage>
        <taxon>Eukaryota</taxon>
        <taxon>Viridiplantae</taxon>
        <taxon>Streptophyta</taxon>
        <taxon>Embryophyta</taxon>
        <taxon>Tracheophyta</taxon>
        <taxon>Spermatophyta</taxon>
        <taxon>Magnoliopsida</taxon>
        <taxon>eudicotyledons</taxon>
        <taxon>Gunneridae</taxon>
        <taxon>Pentapetalae</taxon>
        <taxon>asterids</taxon>
        <taxon>campanulids</taxon>
        <taxon>Asterales</taxon>
        <taxon>Asteraceae</taxon>
        <taxon>Asteroideae</taxon>
        <taxon>Heliantheae alliance</taxon>
        <taxon>Tageteae</taxon>
        <taxon>Tagetes</taxon>
    </lineage>
</organism>
<feature type="domain" description="Fungal lipase-type" evidence="6">
    <location>
        <begin position="130"/>
        <end position="283"/>
    </location>
</feature>
<dbReference type="PANTHER" id="PTHR31828:SF35">
    <property type="entry name" value="PHOSPHOLIPASE A1"/>
    <property type="match status" value="1"/>
</dbReference>
<dbReference type="FunFam" id="3.40.50.1820:FF:000065">
    <property type="entry name" value="Phospholipase A1-II 3"/>
    <property type="match status" value="1"/>
</dbReference>
<dbReference type="Gene3D" id="3.40.50.1820">
    <property type="entry name" value="alpha/beta hydrolase"/>
    <property type="match status" value="1"/>
</dbReference>
<dbReference type="InterPro" id="IPR002921">
    <property type="entry name" value="Fungal_lipase-type"/>
</dbReference>
<reference evidence="7" key="1">
    <citation type="journal article" date="2023" name="bioRxiv">
        <title>Improved chromosome-level genome assembly for marigold (Tagetes erecta).</title>
        <authorList>
            <person name="Jiang F."/>
            <person name="Yuan L."/>
            <person name="Wang S."/>
            <person name="Wang H."/>
            <person name="Xu D."/>
            <person name="Wang A."/>
            <person name="Fan W."/>
        </authorList>
    </citation>
    <scope>NUCLEOTIDE SEQUENCE</scope>
    <source>
        <strain evidence="7">WSJ</strain>
        <tissue evidence="7">Leaf</tissue>
    </source>
</reference>
<dbReference type="InterPro" id="IPR029058">
    <property type="entry name" value="AB_hydrolase_fold"/>
</dbReference>
<dbReference type="InterPro" id="IPR033556">
    <property type="entry name" value="PLA"/>
</dbReference>
<evidence type="ECO:0000313" key="7">
    <source>
        <dbReference type="EMBL" id="KAK1416861.1"/>
    </source>
</evidence>
<sequence>MGSNWKNLSGQDNWSNLLEPLDIDLRRYIIHYGQMAQVTADAFNSEKVSKHAGGCLYNRSNILSKVEFEQGNPYKYKVTKYLYATSSVDLPSFLVNSLSREAWSKESNWIGYVAVATEEGKVALGRRDIVIAWRGTSQTMEWLNDLKFDKVSAPDLFKGDRRVKIQHGWHSIYTTCDPKSSFIKSSAREQVLEEVRRLIELHKNENISVTIVGHSLGGALATLNAVDIVVNGYNNEFLVTAFVFGSPRVGDSSFKRFFNLLGDNIRVLRIENASDVVPHYPLRTKMLCCLRNIGYSHVGKVVRIDTRKSSYLKQPGDVQKWHDLETYLHGIAGTHGDKGGFNLVVPRAIALVNKNTDSLNDEFHVPGNWWVTKNKGMVRVANGLWLLIDHEEEEDGGDVELVVVDNGKHDHSDDVNDEKIVVDVGTSK</sequence>
<dbReference type="GO" id="GO:0008970">
    <property type="term" value="F:phospholipase A1 activity"/>
    <property type="evidence" value="ECO:0007669"/>
    <property type="project" value="UniProtKB-UniRule"/>
</dbReference>
<dbReference type="AlphaFoldDB" id="A0AAD8K9A4"/>
<evidence type="ECO:0000256" key="3">
    <source>
        <dbReference type="ARBA" id="ARBA00022963"/>
    </source>
</evidence>
<keyword evidence="3 5" id="KW-0442">Lipid degradation</keyword>
<keyword evidence="2 5" id="KW-0378">Hydrolase</keyword>
<dbReference type="PANTHER" id="PTHR31828">
    <property type="entry name" value="PHOSPHOLIPASE A1-IIGAMMA"/>
    <property type="match status" value="1"/>
</dbReference>
<gene>
    <name evidence="7" type="ORF">QVD17_25978</name>
</gene>
<proteinExistence type="inferred from homology"/>
<comment type="caution">
    <text evidence="7">The sequence shown here is derived from an EMBL/GenBank/DDBJ whole genome shotgun (WGS) entry which is preliminary data.</text>
</comment>
<name>A0AAD8K9A4_TARER</name>
<dbReference type="CDD" id="cd00519">
    <property type="entry name" value="Lipase_3"/>
    <property type="match status" value="1"/>
</dbReference>
<dbReference type="GO" id="GO:0016042">
    <property type="term" value="P:lipid catabolic process"/>
    <property type="evidence" value="ECO:0007669"/>
    <property type="project" value="UniProtKB-UniRule"/>
</dbReference>
<accession>A0AAD8K9A4</accession>